<keyword evidence="5" id="KW-1185">Reference proteome</keyword>
<gene>
    <name evidence="4" type="ORF">ACJMK2_016079</name>
</gene>
<dbReference type="AlphaFoldDB" id="A0ABD3UW50"/>
<reference evidence="4 5" key="1">
    <citation type="submission" date="2024-11" db="EMBL/GenBank/DDBJ databases">
        <title>Chromosome-level genome assembly of the freshwater bivalve Anodonta woodiana.</title>
        <authorList>
            <person name="Chen X."/>
        </authorList>
    </citation>
    <scope>NUCLEOTIDE SEQUENCE [LARGE SCALE GENOMIC DNA]</scope>
    <source>
        <strain evidence="4">MN2024</strain>
        <tissue evidence="4">Gills</tissue>
    </source>
</reference>
<evidence type="ECO:0000256" key="1">
    <source>
        <dbReference type="ARBA" id="ARBA00023002"/>
    </source>
</evidence>
<evidence type="ECO:0000313" key="5">
    <source>
        <dbReference type="Proteomes" id="UP001634394"/>
    </source>
</evidence>
<dbReference type="Proteomes" id="UP001634394">
    <property type="component" value="Unassembled WGS sequence"/>
</dbReference>
<keyword evidence="1" id="KW-0560">Oxidoreductase</keyword>
<dbReference type="InterPro" id="IPR036291">
    <property type="entry name" value="NAD(P)-bd_dom_sf"/>
</dbReference>
<dbReference type="GO" id="GO:0016491">
    <property type="term" value="F:oxidoreductase activity"/>
    <property type="evidence" value="ECO:0007669"/>
    <property type="project" value="UniProtKB-KW"/>
</dbReference>
<keyword evidence="2" id="KW-0520">NAD</keyword>
<evidence type="ECO:0000259" key="3">
    <source>
        <dbReference type="Pfam" id="PF02826"/>
    </source>
</evidence>
<dbReference type="PANTHER" id="PTHR43333">
    <property type="entry name" value="2-HACID_DH_C DOMAIN-CONTAINING PROTEIN"/>
    <property type="match status" value="1"/>
</dbReference>
<comment type="caution">
    <text evidence="4">The sequence shown here is derived from an EMBL/GenBank/DDBJ whole genome shotgun (WGS) entry which is preliminary data.</text>
</comment>
<organism evidence="4 5">
    <name type="scientific">Sinanodonta woodiana</name>
    <name type="common">Chinese pond mussel</name>
    <name type="synonym">Anodonta woodiana</name>
    <dbReference type="NCBI Taxonomy" id="1069815"/>
    <lineage>
        <taxon>Eukaryota</taxon>
        <taxon>Metazoa</taxon>
        <taxon>Spiralia</taxon>
        <taxon>Lophotrochozoa</taxon>
        <taxon>Mollusca</taxon>
        <taxon>Bivalvia</taxon>
        <taxon>Autobranchia</taxon>
        <taxon>Heteroconchia</taxon>
        <taxon>Palaeoheterodonta</taxon>
        <taxon>Unionida</taxon>
        <taxon>Unionoidea</taxon>
        <taxon>Unionidae</taxon>
        <taxon>Unioninae</taxon>
        <taxon>Sinanodonta</taxon>
    </lineage>
</organism>
<sequence>MTQVFVASTVKGLAAAVRILLPKVEVIDVDVDSKVAYEMVNRQKLEENAEILLADVPVIADIMYTNKRLTWAQSTWAGIDAIQKRLDPNKAVPSFNLTRTGGAFGCLMAEYVLGYIITRERHILEVFQEQQKRNWTNAEFKIYRPLSQLRIGILGVGEIGKEIARSCKTFGMSVWGFTRTRPIGEKMCSAVDTYKSGEELPELLQSCDYICNVLPSTKDTQNLLSGNTLSRCQEKRSIFINIGRGTVIDDASLINALRKNWIGGAILDVFNTEPLPADSPLWSLPNVIITPHISGTSLPLPVAEAFAANYTLYKEGKPLKFLYSWEHGY</sequence>
<accession>A0ABD3UW50</accession>
<dbReference type="SUPFAM" id="SSF51735">
    <property type="entry name" value="NAD(P)-binding Rossmann-fold domains"/>
    <property type="match status" value="1"/>
</dbReference>
<dbReference type="FunFam" id="3.40.50.720:FF:000363">
    <property type="entry name" value="D-isomer specific 2-hydroxyacid dehydrogenase"/>
    <property type="match status" value="1"/>
</dbReference>
<protein>
    <recommendedName>
        <fullName evidence="3">D-isomer specific 2-hydroxyacid dehydrogenase NAD-binding domain-containing protein</fullName>
    </recommendedName>
</protein>
<evidence type="ECO:0000313" key="4">
    <source>
        <dbReference type="EMBL" id="KAL3852442.1"/>
    </source>
</evidence>
<dbReference type="Gene3D" id="3.40.50.720">
    <property type="entry name" value="NAD(P)-binding Rossmann-like Domain"/>
    <property type="match status" value="2"/>
</dbReference>
<dbReference type="CDD" id="cd05300">
    <property type="entry name" value="2-Hacid_dh_1"/>
    <property type="match status" value="1"/>
</dbReference>
<dbReference type="PANTHER" id="PTHR43333:SF1">
    <property type="entry name" value="D-ISOMER SPECIFIC 2-HYDROXYACID DEHYDROGENASE NAD-BINDING DOMAIN-CONTAINING PROTEIN"/>
    <property type="match status" value="1"/>
</dbReference>
<name>A0ABD3UW50_SINWO</name>
<dbReference type="Pfam" id="PF02826">
    <property type="entry name" value="2-Hacid_dh_C"/>
    <property type="match status" value="1"/>
</dbReference>
<feature type="domain" description="D-isomer specific 2-hydroxyacid dehydrogenase NAD-binding" evidence="3">
    <location>
        <begin position="114"/>
        <end position="294"/>
    </location>
</feature>
<dbReference type="InterPro" id="IPR006140">
    <property type="entry name" value="D-isomer_DH_NAD-bd"/>
</dbReference>
<dbReference type="EMBL" id="JBJQND010000015">
    <property type="protein sequence ID" value="KAL3852442.1"/>
    <property type="molecule type" value="Genomic_DNA"/>
</dbReference>
<evidence type="ECO:0000256" key="2">
    <source>
        <dbReference type="ARBA" id="ARBA00023027"/>
    </source>
</evidence>
<proteinExistence type="predicted"/>